<dbReference type="EMBL" id="CCYA01000181">
    <property type="protein sequence ID" value="CEH12773.1"/>
    <property type="molecule type" value="Genomic_DNA"/>
</dbReference>
<evidence type="ECO:0000256" key="1">
    <source>
        <dbReference type="SAM" id="MobiDB-lite"/>
    </source>
</evidence>
<evidence type="ECO:0000313" key="3">
    <source>
        <dbReference type="Proteomes" id="UP000054845"/>
    </source>
</evidence>
<organism evidence="2 3">
    <name type="scientific">Ceraceosorus bombacis</name>
    <dbReference type="NCBI Taxonomy" id="401625"/>
    <lineage>
        <taxon>Eukaryota</taxon>
        <taxon>Fungi</taxon>
        <taxon>Dikarya</taxon>
        <taxon>Basidiomycota</taxon>
        <taxon>Ustilaginomycotina</taxon>
        <taxon>Exobasidiomycetes</taxon>
        <taxon>Ceraceosorales</taxon>
        <taxon>Ceraceosoraceae</taxon>
        <taxon>Ceraceosorus</taxon>
    </lineage>
</organism>
<evidence type="ECO:0000313" key="2">
    <source>
        <dbReference type="EMBL" id="CEH12773.1"/>
    </source>
</evidence>
<dbReference type="AlphaFoldDB" id="A0A0P1BAP7"/>
<reference evidence="3" key="1">
    <citation type="submission" date="2014-09" db="EMBL/GenBank/DDBJ databases">
        <authorList>
            <person name="Sharma Rahul"/>
            <person name="Thines Marco"/>
        </authorList>
    </citation>
    <scope>NUCLEOTIDE SEQUENCE [LARGE SCALE GENOMIC DNA]</scope>
</reference>
<sequence>MTRNGWRSGECALTQANKSTSRTRSALEEEPMSPNEVIEGPRELAAHVKSKQLYSAIWPWIG</sequence>
<name>A0A0P1BAP7_9BASI</name>
<keyword evidence="3" id="KW-1185">Reference proteome</keyword>
<proteinExistence type="predicted"/>
<feature type="compositionally biased region" description="Polar residues" evidence="1">
    <location>
        <begin position="14"/>
        <end position="24"/>
    </location>
</feature>
<protein>
    <submittedName>
        <fullName evidence="2">Uncharacterized protein</fullName>
    </submittedName>
</protein>
<feature type="region of interest" description="Disordered" evidence="1">
    <location>
        <begin position="1"/>
        <end position="40"/>
    </location>
</feature>
<dbReference type="Proteomes" id="UP000054845">
    <property type="component" value="Unassembled WGS sequence"/>
</dbReference>
<accession>A0A0P1BAP7</accession>